<keyword evidence="13" id="KW-1185">Reference proteome</keyword>
<dbReference type="InterPro" id="IPR025383">
    <property type="entry name" value="MrpA_C/MbhD"/>
</dbReference>
<keyword evidence="2" id="KW-0813">Transport</keyword>
<dbReference type="KEGG" id="phm:PSMK_06750"/>
<dbReference type="PANTHER" id="PTHR43373">
    <property type="entry name" value="NA(+)/H(+) ANTIPORTER SUBUNIT"/>
    <property type="match status" value="1"/>
</dbReference>
<dbReference type="RefSeq" id="WP_014436054.1">
    <property type="nucleotide sequence ID" value="NC_017080.1"/>
</dbReference>
<dbReference type="Pfam" id="PF20501">
    <property type="entry name" value="MbhE"/>
    <property type="match status" value="1"/>
</dbReference>
<evidence type="ECO:0000256" key="4">
    <source>
        <dbReference type="ARBA" id="ARBA00022692"/>
    </source>
</evidence>
<feature type="transmembrane region" description="Helical" evidence="8">
    <location>
        <begin position="228"/>
        <end position="246"/>
    </location>
</feature>
<feature type="transmembrane region" description="Helical" evidence="8">
    <location>
        <begin position="95"/>
        <end position="117"/>
    </location>
</feature>
<dbReference type="eggNOG" id="COG2111">
    <property type="taxonomic scope" value="Bacteria"/>
</dbReference>
<feature type="transmembrane region" description="Helical" evidence="8">
    <location>
        <begin position="331"/>
        <end position="357"/>
    </location>
</feature>
<evidence type="ECO:0000256" key="7">
    <source>
        <dbReference type="RuleBase" id="RU000320"/>
    </source>
</evidence>
<evidence type="ECO:0000256" key="2">
    <source>
        <dbReference type="ARBA" id="ARBA00022448"/>
    </source>
</evidence>
<evidence type="ECO:0000259" key="9">
    <source>
        <dbReference type="Pfam" id="PF00361"/>
    </source>
</evidence>
<dbReference type="PRINTS" id="PR01434">
    <property type="entry name" value="NADHDHGNASE5"/>
</dbReference>
<evidence type="ECO:0000313" key="13">
    <source>
        <dbReference type="Proteomes" id="UP000007881"/>
    </source>
</evidence>
<feature type="transmembrane region" description="Helical" evidence="8">
    <location>
        <begin position="6"/>
        <end position="24"/>
    </location>
</feature>
<keyword evidence="5 8" id="KW-1133">Transmembrane helix</keyword>
<feature type="transmembrane region" description="Helical" evidence="8">
    <location>
        <begin position="684"/>
        <end position="701"/>
    </location>
</feature>
<feature type="transmembrane region" description="Helical" evidence="8">
    <location>
        <begin position="412"/>
        <end position="433"/>
    </location>
</feature>
<comment type="subcellular location">
    <subcellularLocation>
        <location evidence="1">Cell membrane</location>
        <topology evidence="1">Multi-pass membrane protein</topology>
    </subcellularLocation>
    <subcellularLocation>
        <location evidence="7">Membrane</location>
        <topology evidence="7">Multi-pass membrane protein</topology>
    </subcellularLocation>
</comment>
<dbReference type="OrthoDB" id="9807568at2"/>
<evidence type="ECO:0000256" key="8">
    <source>
        <dbReference type="SAM" id="Phobius"/>
    </source>
</evidence>
<keyword evidence="3" id="KW-1003">Cell membrane</keyword>
<organism evidence="12 13">
    <name type="scientific">Phycisphaera mikurensis (strain NBRC 102666 / KCTC 22515 / FYK2301M01)</name>
    <dbReference type="NCBI Taxonomy" id="1142394"/>
    <lineage>
        <taxon>Bacteria</taxon>
        <taxon>Pseudomonadati</taxon>
        <taxon>Planctomycetota</taxon>
        <taxon>Phycisphaerae</taxon>
        <taxon>Phycisphaerales</taxon>
        <taxon>Phycisphaeraceae</taxon>
        <taxon>Phycisphaera</taxon>
    </lineage>
</organism>
<evidence type="ECO:0000259" key="10">
    <source>
        <dbReference type="Pfam" id="PF13244"/>
    </source>
</evidence>
<feature type="transmembrane region" description="Helical" evidence="8">
    <location>
        <begin position="379"/>
        <end position="400"/>
    </location>
</feature>
<evidence type="ECO:0000256" key="5">
    <source>
        <dbReference type="ARBA" id="ARBA00022989"/>
    </source>
</evidence>
<evidence type="ECO:0000256" key="1">
    <source>
        <dbReference type="ARBA" id="ARBA00004651"/>
    </source>
</evidence>
<sequence>MSVVWILLLAVLLPLGTGLASLLLPSRSVKPRVLLAMLGPLLAFVLIASNLSLPAADAAGAAAAGHATYATPPAVSAAPPPSVPWIPSLNLNLSWWPNGLGGFFGLLVSGIGVLIVLYARGYFGAADEQARLDLRRFYATLGFFTTAMLGVVLADSTLLTLVFWELTSVSSFLLIGWDRHDRNAIKLAVQAFFTTGLGGMFLLGGIAVFGATTGVWRWSELAGADVDFGSTGVVLGFVFMFVGAAAKSAQWPLHYWLPGAMAAPTPVSAFLHSATMVKAGVFLVGRLFPAFGDATDGVSISSWAGVIIPFGTVTMLLGGVMAVCKHDLKQVFAYTTISQLGLLMTMYGLGGLTYAYAGDGYEKVLPAIDFDVTQIANHAFYKAPLFICAGAIGHVASRQLPDLFGAFHKHKAICGVLLAAGWCLAALPLSISFQAKEIFLYAVVHAAKEHPLVYVVLVATLLTAMCNVAIFVRLATTLLGSERFGMKPTHGRHGHEDHGHHHAAEGGLWGAMIWLPAVPLVALQFVGGTATPLWNALFLPFETNIHYPGFHGEVPWIPHLSVELLLSAVAIAAGVALGLSPLLRGANPDAHTRIFPLASGSLEGLGGLAQRHLQTGSIRHYVSVVLTVLVAGFALAYARDRSMSEAVLAALADAGESWPVVFLGGMICLTAFLLPVARERVVRVLLLGACGFAVVAMYVLFEAPDLALTQLFFEIISVLLFVLALRLLPADAKPCGKPGPWRPVLSAAVGLTLGWLTLLAATADPPTRLGEAFVRATYKGVEDPVTGELGRGGGGWNIVNVILVDFRGFDTLGEISVLGLAALCVWAMLAKKKTGKSDAPAGGDA</sequence>
<evidence type="ECO:0000259" key="11">
    <source>
        <dbReference type="Pfam" id="PF20501"/>
    </source>
</evidence>
<dbReference type="HOGENOM" id="CLU_007100_2_2_0"/>
<feature type="transmembrane region" description="Helical" evidence="8">
    <location>
        <begin position="811"/>
        <end position="829"/>
    </location>
</feature>
<feature type="transmembrane region" description="Helical" evidence="8">
    <location>
        <begin position="33"/>
        <end position="53"/>
    </location>
</feature>
<feature type="transmembrane region" description="Helical" evidence="8">
    <location>
        <begin position="300"/>
        <end position="324"/>
    </location>
</feature>
<dbReference type="Pfam" id="PF00361">
    <property type="entry name" value="Proton_antipo_M"/>
    <property type="match status" value="1"/>
</dbReference>
<accession>I0IC46</accession>
<evidence type="ECO:0000256" key="3">
    <source>
        <dbReference type="ARBA" id="ARBA00022475"/>
    </source>
</evidence>
<feature type="transmembrane region" description="Helical" evidence="8">
    <location>
        <begin position="160"/>
        <end position="177"/>
    </location>
</feature>
<feature type="transmembrane region" description="Helical" evidence="8">
    <location>
        <begin position="189"/>
        <end position="216"/>
    </location>
</feature>
<feature type="transmembrane region" description="Helical" evidence="8">
    <location>
        <begin position="137"/>
        <end position="154"/>
    </location>
</feature>
<feature type="transmembrane region" description="Helical" evidence="8">
    <location>
        <begin position="453"/>
        <end position="476"/>
    </location>
</feature>
<feature type="domain" description="NADH:quinone oxidoreductase/Mrp antiporter transmembrane" evidence="9">
    <location>
        <begin position="155"/>
        <end position="463"/>
    </location>
</feature>
<dbReference type="InterPro" id="IPR046806">
    <property type="entry name" value="MrpA_C/MbhE"/>
</dbReference>
<evidence type="ECO:0000256" key="6">
    <source>
        <dbReference type="ARBA" id="ARBA00023136"/>
    </source>
</evidence>
<reference evidence="12 13" key="1">
    <citation type="submission" date="2012-02" db="EMBL/GenBank/DDBJ databases">
        <title>Complete genome sequence of Phycisphaera mikurensis NBRC 102666.</title>
        <authorList>
            <person name="Ankai A."/>
            <person name="Hosoyama A."/>
            <person name="Terui Y."/>
            <person name="Sekine M."/>
            <person name="Fukai R."/>
            <person name="Kato Y."/>
            <person name="Nakamura S."/>
            <person name="Yamada-Narita S."/>
            <person name="Kawakoshi A."/>
            <person name="Fukunaga Y."/>
            <person name="Yamazaki S."/>
            <person name="Fujita N."/>
        </authorList>
    </citation>
    <scope>NUCLEOTIDE SEQUENCE [LARGE SCALE GENOMIC DNA]</scope>
    <source>
        <strain evidence="13">NBRC 102666 / KCTC 22515 / FYK2301M01</strain>
    </source>
</reference>
<dbReference type="PANTHER" id="PTHR43373:SF1">
    <property type="entry name" value="NA(+)_H(+) ANTIPORTER SUBUNIT A"/>
    <property type="match status" value="1"/>
</dbReference>
<proteinExistence type="predicted"/>
<dbReference type="AlphaFoldDB" id="I0IC46"/>
<dbReference type="EMBL" id="AP012338">
    <property type="protein sequence ID" value="BAM02834.1"/>
    <property type="molecule type" value="Genomic_DNA"/>
</dbReference>
<gene>
    <name evidence="12" type="primary">mrpA</name>
    <name evidence="12" type="ordered locus">PSMK_06750</name>
</gene>
<dbReference type="GO" id="GO:0005886">
    <property type="term" value="C:plasma membrane"/>
    <property type="evidence" value="ECO:0007669"/>
    <property type="project" value="UniProtKB-SubCell"/>
</dbReference>
<feature type="transmembrane region" description="Helical" evidence="8">
    <location>
        <begin position="621"/>
        <end position="638"/>
    </location>
</feature>
<dbReference type="InterPro" id="IPR001750">
    <property type="entry name" value="ND/Mrp_TM"/>
</dbReference>
<keyword evidence="4 7" id="KW-0812">Transmembrane</keyword>
<feature type="transmembrane region" description="Helical" evidence="8">
    <location>
        <begin position="508"/>
        <end position="527"/>
    </location>
</feature>
<feature type="transmembrane region" description="Helical" evidence="8">
    <location>
        <begin position="564"/>
        <end position="583"/>
    </location>
</feature>
<feature type="transmembrane region" description="Helical" evidence="8">
    <location>
        <begin position="658"/>
        <end position="677"/>
    </location>
</feature>
<dbReference type="InterPro" id="IPR050616">
    <property type="entry name" value="CPA3_Na-H_Antiporter_A"/>
</dbReference>
<name>I0IC46_PHYMF</name>
<dbReference type="STRING" id="1142394.PSMK_06750"/>
<dbReference type="eggNOG" id="COG1009">
    <property type="taxonomic scope" value="Bacteria"/>
</dbReference>
<feature type="domain" description="MrpA C-terminal/MbhD" evidence="10">
    <location>
        <begin position="666"/>
        <end position="729"/>
    </location>
</feature>
<dbReference type="Pfam" id="PF13244">
    <property type="entry name" value="MbhD"/>
    <property type="match status" value="1"/>
</dbReference>
<keyword evidence="6 8" id="KW-0472">Membrane</keyword>
<feature type="domain" description="MrpA C-terminal/MbhE" evidence="11">
    <location>
        <begin position="792"/>
        <end position="831"/>
    </location>
</feature>
<feature type="transmembrane region" description="Helical" evidence="8">
    <location>
        <begin position="740"/>
        <end position="761"/>
    </location>
</feature>
<feature type="transmembrane region" description="Helical" evidence="8">
    <location>
        <begin position="267"/>
        <end position="288"/>
    </location>
</feature>
<evidence type="ECO:0000313" key="12">
    <source>
        <dbReference type="EMBL" id="BAM02834.1"/>
    </source>
</evidence>
<dbReference type="Proteomes" id="UP000007881">
    <property type="component" value="Chromosome"/>
</dbReference>
<protein>
    <submittedName>
        <fullName evidence="12">Na(+)/H(+) antiporter subunit A</fullName>
    </submittedName>
</protein>
<feature type="transmembrane region" description="Helical" evidence="8">
    <location>
        <begin position="707"/>
        <end position="728"/>
    </location>
</feature>